<feature type="transmembrane region" description="Helical" evidence="1">
    <location>
        <begin position="197"/>
        <end position="215"/>
    </location>
</feature>
<comment type="caution">
    <text evidence="2">The sequence shown here is derived from an EMBL/GenBank/DDBJ whole genome shotgun (WGS) entry which is preliminary data.</text>
</comment>
<dbReference type="RefSeq" id="WP_303733937.1">
    <property type="nucleotide sequence ID" value="NZ_CAKZHK010000006.1"/>
</dbReference>
<accession>A0A2W5SVS2</accession>
<feature type="transmembrane region" description="Helical" evidence="1">
    <location>
        <begin position="101"/>
        <end position="121"/>
    </location>
</feature>
<dbReference type="Proteomes" id="UP000249432">
    <property type="component" value="Unassembled WGS sequence"/>
</dbReference>
<dbReference type="PANTHER" id="PTHR40761:SF1">
    <property type="entry name" value="CONSERVED INTEGRAL MEMBRANE ALANINE VALINE AND LEUCINE RICH PROTEIN-RELATED"/>
    <property type="match status" value="1"/>
</dbReference>
<protein>
    <submittedName>
        <fullName evidence="2">Uncharacterized protein</fullName>
    </submittedName>
</protein>
<dbReference type="EMBL" id="QFRA01000001">
    <property type="protein sequence ID" value="PZR06872.1"/>
    <property type="molecule type" value="Genomic_DNA"/>
</dbReference>
<gene>
    <name evidence="2" type="ORF">DI525_00990</name>
</gene>
<evidence type="ECO:0000313" key="3">
    <source>
        <dbReference type="Proteomes" id="UP000249432"/>
    </source>
</evidence>
<organism evidence="2 3">
    <name type="scientific">Corynebacterium kroppenstedtii</name>
    <dbReference type="NCBI Taxonomy" id="161879"/>
    <lineage>
        <taxon>Bacteria</taxon>
        <taxon>Bacillati</taxon>
        <taxon>Actinomycetota</taxon>
        <taxon>Actinomycetes</taxon>
        <taxon>Mycobacteriales</taxon>
        <taxon>Corynebacteriaceae</taxon>
        <taxon>Corynebacterium</taxon>
    </lineage>
</organism>
<keyword evidence="1" id="KW-1133">Transmembrane helix</keyword>
<keyword evidence="1" id="KW-0472">Membrane</keyword>
<keyword evidence="1" id="KW-0812">Transmembrane</keyword>
<feature type="transmembrane region" description="Helical" evidence="1">
    <location>
        <begin position="66"/>
        <end position="89"/>
    </location>
</feature>
<evidence type="ECO:0000256" key="1">
    <source>
        <dbReference type="SAM" id="Phobius"/>
    </source>
</evidence>
<dbReference type="AlphaFoldDB" id="A0A2W5SVS2"/>
<proteinExistence type="predicted"/>
<feature type="transmembrane region" description="Helical" evidence="1">
    <location>
        <begin position="254"/>
        <end position="276"/>
    </location>
</feature>
<feature type="transmembrane region" description="Helical" evidence="1">
    <location>
        <begin position="227"/>
        <end position="248"/>
    </location>
</feature>
<feature type="transmembrane region" description="Helical" evidence="1">
    <location>
        <begin position="163"/>
        <end position="185"/>
    </location>
</feature>
<evidence type="ECO:0000313" key="2">
    <source>
        <dbReference type="EMBL" id="PZR06872.1"/>
    </source>
</evidence>
<dbReference type="NCBIfam" id="NF038012">
    <property type="entry name" value="DMT_1"/>
    <property type="match status" value="1"/>
</dbReference>
<dbReference type="PANTHER" id="PTHR40761">
    <property type="entry name" value="CONSERVED INTEGRAL MEMBRANE ALANINE VALINE AND LEUCINE RICH PROTEIN-RELATED"/>
    <property type="match status" value="1"/>
</dbReference>
<name>A0A2W5SVS2_9CORY</name>
<feature type="transmembrane region" description="Helical" evidence="1">
    <location>
        <begin position="133"/>
        <end position="151"/>
    </location>
</feature>
<reference evidence="2 3" key="1">
    <citation type="submission" date="2017-08" db="EMBL/GenBank/DDBJ databases">
        <title>Infants hospitalized years apart are colonized by the same room-sourced microbial strains.</title>
        <authorList>
            <person name="Brooks B."/>
            <person name="Olm M.R."/>
            <person name="Firek B.A."/>
            <person name="Baker R."/>
            <person name="Thomas B.C."/>
            <person name="Morowitz M.J."/>
            <person name="Banfield J.F."/>
        </authorList>
    </citation>
    <scope>NUCLEOTIDE SEQUENCE [LARGE SCALE GENOMIC DNA]</scope>
    <source>
        <strain evidence="2">S2_003_000_R1_3</strain>
    </source>
</reference>
<sequence length="282" mass="29964">MHNNALAILFALASALTIAWGTVVRHRIAEEVPNDDDGGAPILTVITKPLWWAGTFCALGGYGLQVIALAFGTLLVVQPILVLSLMFTLPLSARYDGRRVSLSEMTWASLLTAAVAVLVILGRPIPGNTHPSLMTWILAVVTGIVVLTAIDRFAYRQIRREQALLLGVVTGAVFGYVAVFSKAAIDAFVQDGIVGGLLAWQTYALIIAATIGTAVQQSSFNAGALKNSLPAMTITEPIVAFSLGYIVLGEYFQVHGMGWVVMAIALVVMIVSTTVLSRKGVD</sequence>